<sequence>MIDIFAETRHGRIAIECGTRDGRDIPRLLKASADHVVILPFAGWQGDRFSALGFSNQHARPLPRITYTAMVAALEMQDLDAIKTI</sequence>
<dbReference type="AlphaFoldDB" id="A0A0C2U5J8"/>
<keyword evidence="2" id="KW-1185">Reference proteome</keyword>
<proteinExistence type="predicted"/>
<protein>
    <submittedName>
        <fullName evidence="1">Uncharacterized protein</fullName>
    </submittedName>
</protein>
<name>A0A0C2U5J8_PARME</name>
<reference evidence="1 2" key="1">
    <citation type="submission" date="2015-01" db="EMBL/GenBank/DDBJ databases">
        <title>Genome Sequence of Magnetospirillum magnetotacticum Strain MS-1.</title>
        <authorList>
            <person name="Marinov G.K."/>
            <person name="Smalley M.D."/>
            <person name="DeSalvo G."/>
        </authorList>
    </citation>
    <scope>NUCLEOTIDE SEQUENCE [LARGE SCALE GENOMIC DNA]</scope>
    <source>
        <strain evidence="1 2">MS-1</strain>
    </source>
</reference>
<evidence type="ECO:0000313" key="1">
    <source>
        <dbReference type="EMBL" id="KIL96717.1"/>
    </source>
</evidence>
<comment type="caution">
    <text evidence="1">The sequence shown here is derived from an EMBL/GenBank/DDBJ whole genome shotgun (WGS) entry which is preliminary data.</text>
</comment>
<evidence type="ECO:0000313" key="2">
    <source>
        <dbReference type="Proteomes" id="UP000031971"/>
    </source>
</evidence>
<organism evidence="1 2">
    <name type="scientific">Paramagnetospirillum magnetotacticum MS-1</name>
    <dbReference type="NCBI Taxonomy" id="272627"/>
    <lineage>
        <taxon>Bacteria</taxon>
        <taxon>Pseudomonadati</taxon>
        <taxon>Pseudomonadota</taxon>
        <taxon>Alphaproteobacteria</taxon>
        <taxon>Rhodospirillales</taxon>
        <taxon>Magnetospirillaceae</taxon>
        <taxon>Paramagnetospirillum</taxon>
    </lineage>
</organism>
<accession>A0A0C2U5J8</accession>
<gene>
    <name evidence="1" type="ORF">CCC_01583</name>
</gene>
<dbReference type="EMBL" id="JXSL01000035">
    <property type="protein sequence ID" value="KIL96717.1"/>
    <property type="molecule type" value="Genomic_DNA"/>
</dbReference>
<dbReference type="Proteomes" id="UP000031971">
    <property type="component" value="Unassembled WGS sequence"/>
</dbReference>